<organism evidence="1 2">
    <name type="scientific">Dermatophagoides pteronyssinus</name>
    <name type="common">European house dust mite</name>
    <dbReference type="NCBI Taxonomy" id="6956"/>
    <lineage>
        <taxon>Eukaryota</taxon>
        <taxon>Metazoa</taxon>
        <taxon>Ecdysozoa</taxon>
        <taxon>Arthropoda</taxon>
        <taxon>Chelicerata</taxon>
        <taxon>Arachnida</taxon>
        <taxon>Acari</taxon>
        <taxon>Acariformes</taxon>
        <taxon>Sarcoptiformes</taxon>
        <taxon>Astigmata</taxon>
        <taxon>Psoroptidia</taxon>
        <taxon>Analgoidea</taxon>
        <taxon>Pyroglyphidae</taxon>
        <taxon>Dermatophagoidinae</taxon>
        <taxon>Dermatophagoides</taxon>
    </lineage>
</organism>
<evidence type="ECO:0000313" key="1">
    <source>
        <dbReference type="EMBL" id="KAH9423802.1"/>
    </source>
</evidence>
<reference evidence="1 2" key="2">
    <citation type="journal article" date="2022" name="Mol. Biol. Evol.">
        <title>Comparative Genomics Reveals Insights into the Divergent Evolution of Astigmatic Mites and Household Pest Adaptations.</title>
        <authorList>
            <person name="Xiong Q."/>
            <person name="Wan A.T."/>
            <person name="Liu X."/>
            <person name="Fung C.S."/>
            <person name="Xiao X."/>
            <person name="Malainual N."/>
            <person name="Hou J."/>
            <person name="Wang L."/>
            <person name="Wang M."/>
            <person name="Yang K.Y."/>
            <person name="Cui Y."/>
            <person name="Leung E.L."/>
            <person name="Nong W."/>
            <person name="Shin S.K."/>
            <person name="Au S.W."/>
            <person name="Jeong K.Y."/>
            <person name="Chew F.T."/>
            <person name="Hui J.H."/>
            <person name="Leung T.F."/>
            <person name="Tungtrongchitr A."/>
            <person name="Zhong N."/>
            <person name="Liu Z."/>
            <person name="Tsui S.K."/>
        </authorList>
    </citation>
    <scope>NUCLEOTIDE SEQUENCE [LARGE SCALE GENOMIC DNA]</scope>
    <source>
        <strain evidence="1">Derp</strain>
    </source>
</reference>
<protein>
    <submittedName>
        <fullName evidence="1">Uncharacterized protein</fullName>
    </submittedName>
</protein>
<gene>
    <name evidence="1" type="ORF">DERP_005384</name>
</gene>
<accession>A0ABQ8JMG4</accession>
<dbReference type="EMBL" id="NJHN03000031">
    <property type="protein sequence ID" value="KAH9423802.1"/>
    <property type="molecule type" value="Genomic_DNA"/>
</dbReference>
<name>A0ABQ8JMG4_DERPT</name>
<sequence>MEVKDLKLSSLTEEETLAIKLQTFSKRIFSRIFMSKIAHLSSSSIDDYCGENEMKEFDSFF</sequence>
<comment type="caution">
    <text evidence="1">The sequence shown here is derived from an EMBL/GenBank/DDBJ whole genome shotgun (WGS) entry which is preliminary data.</text>
</comment>
<reference evidence="1 2" key="1">
    <citation type="journal article" date="2018" name="J. Allergy Clin. Immunol.">
        <title>High-quality assembly of Dermatophagoides pteronyssinus genome and transcriptome reveals a wide range of novel allergens.</title>
        <authorList>
            <person name="Liu X.Y."/>
            <person name="Yang K.Y."/>
            <person name="Wang M.Q."/>
            <person name="Kwok J.S."/>
            <person name="Zeng X."/>
            <person name="Yang Z."/>
            <person name="Xiao X.J."/>
            <person name="Lau C.P."/>
            <person name="Li Y."/>
            <person name="Huang Z.M."/>
            <person name="Ba J.G."/>
            <person name="Yim A.K."/>
            <person name="Ouyang C.Y."/>
            <person name="Ngai S.M."/>
            <person name="Chan T.F."/>
            <person name="Leung E.L."/>
            <person name="Liu L."/>
            <person name="Liu Z.G."/>
            <person name="Tsui S.K."/>
        </authorList>
    </citation>
    <scope>NUCLEOTIDE SEQUENCE [LARGE SCALE GENOMIC DNA]</scope>
    <source>
        <strain evidence="1">Derp</strain>
    </source>
</reference>
<keyword evidence="2" id="KW-1185">Reference proteome</keyword>
<evidence type="ECO:0000313" key="2">
    <source>
        <dbReference type="Proteomes" id="UP000887458"/>
    </source>
</evidence>
<dbReference type="Proteomes" id="UP000887458">
    <property type="component" value="Unassembled WGS sequence"/>
</dbReference>
<proteinExistence type="predicted"/>